<reference evidence="1" key="1">
    <citation type="submission" date="2020-05" db="EMBL/GenBank/DDBJ databases">
        <authorList>
            <person name="Chiriac C."/>
            <person name="Salcher M."/>
            <person name="Ghai R."/>
            <person name="Kavagutti S V."/>
        </authorList>
    </citation>
    <scope>NUCLEOTIDE SEQUENCE</scope>
</reference>
<proteinExistence type="predicted"/>
<name>A0A6J6JPW8_9ZZZZ</name>
<gene>
    <name evidence="1" type="ORF">UFOPK2158_00357</name>
</gene>
<dbReference type="AlphaFoldDB" id="A0A6J6JPW8"/>
<evidence type="ECO:0000313" key="1">
    <source>
        <dbReference type="EMBL" id="CAB4638394.1"/>
    </source>
</evidence>
<sequence length="91" mass="9712">MVPGEIKSQITGAVKRTGLCCVGTKGVSKRGMNQVGCRVRSRPFVTGHGIHNGRDALSHTNLTLGNSHGVTDEAGNRLLNIRDNSPETRAF</sequence>
<organism evidence="1">
    <name type="scientific">freshwater metagenome</name>
    <dbReference type="NCBI Taxonomy" id="449393"/>
    <lineage>
        <taxon>unclassified sequences</taxon>
        <taxon>metagenomes</taxon>
        <taxon>ecological metagenomes</taxon>
    </lineage>
</organism>
<protein>
    <submittedName>
        <fullName evidence="1">Unannotated protein</fullName>
    </submittedName>
</protein>
<accession>A0A6J6JPW8</accession>
<dbReference type="EMBL" id="CAEZVY010000024">
    <property type="protein sequence ID" value="CAB4638394.1"/>
    <property type="molecule type" value="Genomic_DNA"/>
</dbReference>